<evidence type="ECO:0000256" key="1">
    <source>
        <dbReference type="ARBA" id="ARBA00010641"/>
    </source>
</evidence>
<dbReference type="GO" id="GO:0003677">
    <property type="term" value="F:DNA binding"/>
    <property type="evidence" value="ECO:0007669"/>
    <property type="project" value="InterPro"/>
</dbReference>
<dbReference type="InterPro" id="IPR039425">
    <property type="entry name" value="RNA_pol_sigma-70-like"/>
</dbReference>
<dbReference type="SUPFAM" id="SSF88946">
    <property type="entry name" value="Sigma2 domain of RNA polymerase sigma factors"/>
    <property type="match status" value="1"/>
</dbReference>
<dbReference type="Proteomes" id="UP000248790">
    <property type="component" value="Unassembled WGS sequence"/>
</dbReference>
<dbReference type="CDD" id="cd06171">
    <property type="entry name" value="Sigma70_r4"/>
    <property type="match status" value="1"/>
</dbReference>
<dbReference type="InterPro" id="IPR013325">
    <property type="entry name" value="RNA_pol_sigma_r2"/>
</dbReference>
<evidence type="ECO:0000313" key="7">
    <source>
        <dbReference type="EMBL" id="RAK02305.1"/>
    </source>
</evidence>
<keyword evidence="8" id="KW-1185">Reference proteome</keyword>
<dbReference type="SUPFAM" id="SSF88659">
    <property type="entry name" value="Sigma3 and sigma4 domains of RNA polymerase sigma factors"/>
    <property type="match status" value="1"/>
</dbReference>
<dbReference type="PANTHER" id="PTHR43133">
    <property type="entry name" value="RNA POLYMERASE ECF-TYPE SIGMA FACTO"/>
    <property type="match status" value="1"/>
</dbReference>
<dbReference type="Pfam" id="PF08281">
    <property type="entry name" value="Sigma70_r4_2"/>
    <property type="match status" value="1"/>
</dbReference>
<feature type="compositionally biased region" description="Polar residues" evidence="5">
    <location>
        <begin position="1"/>
        <end position="12"/>
    </location>
</feature>
<evidence type="ECO:0000313" key="8">
    <source>
        <dbReference type="Proteomes" id="UP000248790"/>
    </source>
</evidence>
<evidence type="ECO:0000259" key="6">
    <source>
        <dbReference type="Pfam" id="PF08281"/>
    </source>
</evidence>
<gene>
    <name evidence="7" type="ORF">LX87_00425</name>
</gene>
<comment type="similarity">
    <text evidence="1">Belongs to the sigma-70 factor family. ECF subfamily.</text>
</comment>
<sequence>MQQPLRNSTGVSDPSVYGAHPSPAAPTEGQLDWHLNHLFATDPRQGCELLFRKYYGAMCSHTIRYVYSKEVAEDIVSEIFYNFWKEKLYLTITTSYQAYLFRAVRYRTLNYLRWELSKSRQNTDAQAVDLADYQPSPSEIVQYDELHRKVEQAIDKLSPQCKRAFLLSRFEGKKYGEIADELNINVKTVETHMSKALAMLRAVLKEERLWVVALLLCQ</sequence>
<reference evidence="7 8" key="1">
    <citation type="submission" date="2018-06" db="EMBL/GenBank/DDBJ databases">
        <title>Genomic Encyclopedia of Archaeal and Bacterial Type Strains, Phase II (KMG-II): from individual species to whole genera.</title>
        <authorList>
            <person name="Goeker M."/>
        </authorList>
    </citation>
    <scope>NUCLEOTIDE SEQUENCE [LARGE SCALE GENOMIC DNA]</scope>
    <source>
        <strain evidence="7 8">DSM 21851</strain>
    </source>
</reference>
<dbReference type="NCBIfam" id="TIGR02937">
    <property type="entry name" value="sigma70-ECF"/>
    <property type="match status" value="1"/>
</dbReference>
<dbReference type="InterPro" id="IPR036388">
    <property type="entry name" value="WH-like_DNA-bd_sf"/>
</dbReference>
<comment type="caution">
    <text evidence="7">The sequence shown here is derived from an EMBL/GenBank/DDBJ whole genome shotgun (WGS) entry which is preliminary data.</text>
</comment>
<accession>A0A327X5V3</accession>
<name>A0A327X5V3_LARAB</name>
<organism evidence="7 8">
    <name type="scientific">Larkinella arboricola</name>
    <dbReference type="NCBI Taxonomy" id="643671"/>
    <lineage>
        <taxon>Bacteria</taxon>
        <taxon>Pseudomonadati</taxon>
        <taxon>Bacteroidota</taxon>
        <taxon>Cytophagia</taxon>
        <taxon>Cytophagales</taxon>
        <taxon>Spirosomataceae</taxon>
        <taxon>Larkinella</taxon>
    </lineage>
</organism>
<keyword evidence="4" id="KW-0804">Transcription</keyword>
<dbReference type="OrthoDB" id="1524077at2"/>
<evidence type="ECO:0000256" key="4">
    <source>
        <dbReference type="ARBA" id="ARBA00023163"/>
    </source>
</evidence>
<dbReference type="GO" id="GO:0016987">
    <property type="term" value="F:sigma factor activity"/>
    <property type="evidence" value="ECO:0007669"/>
    <property type="project" value="UniProtKB-KW"/>
</dbReference>
<dbReference type="GO" id="GO:0006352">
    <property type="term" value="P:DNA-templated transcription initiation"/>
    <property type="evidence" value="ECO:0007669"/>
    <property type="project" value="InterPro"/>
</dbReference>
<dbReference type="NCBIfam" id="TIGR02985">
    <property type="entry name" value="Sig70_bacteroi1"/>
    <property type="match status" value="1"/>
</dbReference>
<dbReference type="PANTHER" id="PTHR43133:SF46">
    <property type="entry name" value="RNA POLYMERASE SIGMA-70 FACTOR ECF SUBFAMILY"/>
    <property type="match status" value="1"/>
</dbReference>
<dbReference type="RefSeq" id="WP_111626514.1">
    <property type="nucleotide sequence ID" value="NZ_QLMC01000001.1"/>
</dbReference>
<dbReference type="InterPro" id="IPR014284">
    <property type="entry name" value="RNA_pol_sigma-70_dom"/>
</dbReference>
<keyword evidence="2" id="KW-0805">Transcription regulation</keyword>
<proteinExistence type="inferred from homology"/>
<dbReference type="Gene3D" id="1.10.10.10">
    <property type="entry name" value="Winged helix-like DNA-binding domain superfamily/Winged helix DNA-binding domain"/>
    <property type="match status" value="1"/>
</dbReference>
<dbReference type="EMBL" id="QLMC01000001">
    <property type="protein sequence ID" value="RAK02305.1"/>
    <property type="molecule type" value="Genomic_DNA"/>
</dbReference>
<keyword evidence="3" id="KW-0731">Sigma factor</keyword>
<dbReference type="Gene3D" id="1.10.1740.10">
    <property type="match status" value="1"/>
</dbReference>
<feature type="region of interest" description="Disordered" evidence="5">
    <location>
        <begin position="1"/>
        <end position="25"/>
    </location>
</feature>
<evidence type="ECO:0000256" key="3">
    <source>
        <dbReference type="ARBA" id="ARBA00023082"/>
    </source>
</evidence>
<dbReference type="InterPro" id="IPR014327">
    <property type="entry name" value="RNA_pol_sigma70_bacteroid"/>
</dbReference>
<dbReference type="InterPro" id="IPR013249">
    <property type="entry name" value="RNA_pol_sigma70_r4_t2"/>
</dbReference>
<evidence type="ECO:0000256" key="2">
    <source>
        <dbReference type="ARBA" id="ARBA00023015"/>
    </source>
</evidence>
<feature type="domain" description="RNA polymerase sigma factor 70 region 4 type 2" evidence="6">
    <location>
        <begin position="148"/>
        <end position="200"/>
    </location>
</feature>
<evidence type="ECO:0000256" key="5">
    <source>
        <dbReference type="SAM" id="MobiDB-lite"/>
    </source>
</evidence>
<protein>
    <submittedName>
        <fullName evidence="7">RNA polymerase sigma-70 factor (ECF subfamily)</fullName>
    </submittedName>
</protein>
<dbReference type="InterPro" id="IPR013324">
    <property type="entry name" value="RNA_pol_sigma_r3/r4-like"/>
</dbReference>
<dbReference type="AlphaFoldDB" id="A0A327X5V3"/>